<dbReference type="SMART" id="SM00347">
    <property type="entry name" value="HTH_MARR"/>
    <property type="match status" value="1"/>
</dbReference>
<dbReference type="InterPro" id="IPR036388">
    <property type="entry name" value="WH-like_DNA-bd_sf"/>
</dbReference>
<evidence type="ECO:0000259" key="1">
    <source>
        <dbReference type="PROSITE" id="PS50995"/>
    </source>
</evidence>
<accession>A0A928Q5F0</accession>
<dbReference type="AlphaFoldDB" id="A0A928Q5F0"/>
<dbReference type="GO" id="GO:0003700">
    <property type="term" value="F:DNA-binding transcription factor activity"/>
    <property type="evidence" value="ECO:0007669"/>
    <property type="project" value="InterPro"/>
</dbReference>
<organism evidence="2 3">
    <name type="scientific">Faecalispora sporosphaeroides</name>
    <dbReference type="NCBI Taxonomy" id="1549"/>
    <lineage>
        <taxon>Bacteria</taxon>
        <taxon>Bacillati</taxon>
        <taxon>Bacillota</taxon>
        <taxon>Clostridia</taxon>
        <taxon>Eubacteriales</taxon>
        <taxon>Oscillospiraceae</taxon>
        <taxon>Faecalispora</taxon>
    </lineage>
</organism>
<dbReference type="CDD" id="cd00090">
    <property type="entry name" value="HTH_ARSR"/>
    <property type="match status" value="1"/>
</dbReference>
<evidence type="ECO:0000313" key="2">
    <source>
        <dbReference type="EMBL" id="MBE6833820.1"/>
    </source>
</evidence>
<proteinExistence type="predicted"/>
<dbReference type="InterPro" id="IPR000835">
    <property type="entry name" value="HTH_MarR-typ"/>
</dbReference>
<dbReference type="Pfam" id="PF01047">
    <property type="entry name" value="MarR"/>
    <property type="match status" value="1"/>
</dbReference>
<dbReference type="InterPro" id="IPR011991">
    <property type="entry name" value="ArsR-like_HTH"/>
</dbReference>
<dbReference type="PROSITE" id="PS50995">
    <property type="entry name" value="HTH_MARR_2"/>
    <property type="match status" value="1"/>
</dbReference>
<comment type="caution">
    <text evidence="2">The sequence shown here is derived from an EMBL/GenBank/DDBJ whole genome shotgun (WGS) entry which is preliminary data.</text>
</comment>
<dbReference type="InterPro" id="IPR039422">
    <property type="entry name" value="MarR/SlyA-like"/>
</dbReference>
<gene>
    <name evidence="2" type="ORF">E7512_09610</name>
</gene>
<feature type="domain" description="HTH marR-type" evidence="1">
    <location>
        <begin position="7"/>
        <end position="145"/>
    </location>
</feature>
<dbReference type="PANTHER" id="PTHR33164">
    <property type="entry name" value="TRANSCRIPTIONAL REGULATOR, MARR FAMILY"/>
    <property type="match status" value="1"/>
</dbReference>
<sequence length="158" mass="17756">MSAKDRTDDLFGVLHYLKRAKDLIPEIPGVPQGEFMMMHKIHCCLQEGECRGEQPGVKVSKLSARLGMSMPAVSQMLKSLQKKGLVTRTAATDDRRVVYVALTPAGEKIFSDAINRFLERVNAVAELFGEEKIQQITVLLEDLGRAIERVRKDQPEKF</sequence>
<dbReference type="Gene3D" id="1.10.10.10">
    <property type="entry name" value="Winged helix-like DNA-binding domain superfamily/Winged helix DNA-binding domain"/>
    <property type="match status" value="1"/>
</dbReference>
<dbReference type="GO" id="GO:0006950">
    <property type="term" value="P:response to stress"/>
    <property type="evidence" value="ECO:0007669"/>
    <property type="project" value="TreeGrafter"/>
</dbReference>
<dbReference type="PRINTS" id="PR00598">
    <property type="entry name" value="HTHMARR"/>
</dbReference>
<name>A0A928Q5F0_9FIRM</name>
<dbReference type="PANTHER" id="PTHR33164:SF43">
    <property type="entry name" value="HTH-TYPE TRANSCRIPTIONAL REPRESSOR YETL"/>
    <property type="match status" value="1"/>
</dbReference>
<dbReference type="EMBL" id="SVNY01000004">
    <property type="protein sequence ID" value="MBE6833820.1"/>
    <property type="molecule type" value="Genomic_DNA"/>
</dbReference>
<protein>
    <submittedName>
        <fullName evidence="2">MarR family transcriptional regulator</fullName>
    </submittedName>
</protein>
<reference evidence="2" key="1">
    <citation type="submission" date="2019-04" db="EMBL/GenBank/DDBJ databases">
        <title>Evolution of Biomass-Degrading Anaerobic Consortia Revealed by Metagenomics.</title>
        <authorList>
            <person name="Peng X."/>
        </authorList>
    </citation>
    <scope>NUCLEOTIDE SEQUENCE</scope>
    <source>
        <strain evidence="2">SIG551</strain>
    </source>
</reference>
<dbReference type="InterPro" id="IPR036390">
    <property type="entry name" value="WH_DNA-bd_sf"/>
</dbReference>
<evidence type="ECO:0000313" key="3">
    <source>
        <dbReference type="Proteomes" id="UP000754750"/>
    </source>
</evidence>
<dbReference type="RefSeq" id="WP_020073522.1">
    <property type="nucleotide sequence ID" value="NZ_JBKWRC010000007.1"/>
</dbReference>
<dbReference type="SUPFAM" id="SSF46785">
    <property type="entry name" value="Winged helix' DNA-binding domain"/>
    <property type="match status" value="1"/>
</dbReference>
<dbReference type="Proteomes" id="UP000754750">
    <property type="component" value="Unassembled WGS sequence"/>
</dbReference>